<proteinExistence type="predicted"/>
<dbReference type="EMBL" id="JBHTBY010000009">
    <property type="protein sequence ID" value="MFC7321493.1"/>
    <property type="molecule type" value="Genomic_DNA"/>
</dbReference>
<protein>
    <submittedName>
        <fullName evidence="2">ABC transporter permease</fullName>
    </submittedName>
</protein>
<dbReference type="PANTHER" id="PTHR37305">
    <property type="entry name" value="INTEGRAL MEMBRANE PROTEIN-RELATED"/>
    <property type="match status" value="1"/>
</dbReference>
<comment type="caution">
    <text evidence="2">The sequence shown here is derived from an EMBL/GenBank/DDBJ whole genome shotgun (WGS) entry which is preliminary data.</text>
</comment>
<dbReference type="RefSeq" id="WP_289216686.1">
    <property type="nucleotide sequence ID" value="NZ_JAPVRC010000007.1"/>
</dbReference>
<feature type="transmembrane region" description="Helical" evidence="1">
    <location>
        <begin position="21"/>
        <end position="42"/>
    </location>
</feature>
<feature type="transmembrane region" description="Helical" evidence="1">
    <location>
        <begin position="111"/>
        <end position="133"/>
    </location>
</feature>
<gene>
    <name evidence="2" type="ORF">ACFQMN_11425</name>
</gene>
<feature type="transmembrane region" description="Helical" evidence="1">
    <location>
        <begin position="202"/>
        <end position="227"/>
    </location>
</feature>
<keyword evidence="1" id="KW-0472">Membrane</keyword>
<dbReference type="Proteomes" id="UP001596494">
    <property type="component" value="Unassembled WGS sequence"/>
</dbReference>
<dbReference type="PANTHER" id="PTHR37305:SF1">
    <property type="entry name" value="MEMBRANE PROTEIN"/>
    <property type="match status" value="1"/>
</dbReference>
<reference evidence="3" key="1">
    <citation type="journal article" date="2019" name="Int. J. Syst. Evol. Microbiol.">
        <title>The Global Catalogue of Microorganisms (GCM) 10K type strain sequencing project: providing services to taxonomists for standard genome sequencing and annotation.</title>
        <authorList>
            <consortium name="The Broad Institute Genomics Platform"/>
            <consortium name="The Broad Institute Genome Sequencing Center for Infectious Disease"/>
            <person name="Wu L."/>
            <person name="Ma J."/>
        </authorList>
    </citation>
    <scope>NUCLEOTIDE SEQUENCE [LARGE SCALE GENOMIC DNA]</scope>
    <source>
        <strain evidence="3">CCUG 73951</strain>
    </source>
</reference>
<sequence>MYLFKMLQNEHLKIYRRIGTWIMIGLMILTLLVFALVSKFILNEEDSASWERQAQAEITQIEERLNSGAPLKVEQDYLEQELAVLEYRLAEDVPPLQSDSLWGFMADTTNLIGIASLFTIVIAASIVANEFSSGTIKLLLIRPVSRGKVLLSKYVTVISFGFVMLTLMIGLSFILGALFFGNSGGASAFLTYSNGQVVEQPMISYILSLFGYKSVEIIMISTLAFMISTVFRSSALAIGFSLFLMFTGPQFVQLLSSYDWVKYILFANTNLMQYINGVPMVEGMTISFSIIVLILYFILFTIVSWAVFKWRDVAV</sequence>
<feature type="transmembrane region" description="Helical" evidence="1">
    <location>
        <begin position="286"/>
        <end position="308"/>
    </location>
</feature>
<name>A0ABW2K3X0_9BACI</name>
<accession>A0ABW2K3X0</accession>
<keyword evidence="3" id="KW-1185">Reference proteome</keyword>
<evidence type="ECO:0000313" key="3">
    <source>
        <dbReference type="Proteomes" id="UP001596494"/>
    </source>
</evidence>
<keyword evidence="1" id="KW-0812">Transmembrane</keyword>
<dbReference type="Pfam" id="PF12730">
    <property type="entry name" value="ABC2_membrane_4"/>
    <property type="match status" value="1"/>
</dbReference>
<feature type="transmembrane region" description="Helical" evidence="1">
    <location>
        <begin position="234"/>
        <end position="252"/>
    </location>
</feature>
<keyword evidence="1" id="KW-1133">Transmembrane helix</keyword>
<evidence type="ECO:0000256" key="1">
    <source>
        <dbReference type="SAM" id="Phobius"/>
    </source>
</evidence>
<feature type="transmembrane region" description="Helical" evidence="1">
    <location>
        <begin position="154"/>
        <end position="182"/>
    </location>
</feature>
<evidence type="ECO:0000313" key="2">
    <source>
        <dbReference type="EMBL" id="MFC7321493.1"/>
    </source>
</evidence>
<organism evidence="2 3">
    <name type="scientific">Halobacillus campisalis</name>
    <dbReference type="NCBI Taxonomy" id="435909"/>
    <lineage>
        <taxon>Bacteria</taxon>
        <taxon>Bacillati</taxon>
        <taxon>Bacillota</taxon>
        <taxon>Bacilli</taxon>
        <taxon>Bacillales</taxon>
        <taxon>Bacillaceae</taxon>
        <taxon>Halobacillus</taxon>
    </lineage>
</organism>